<dbReference type="AlphaFoldDB" id="X1PF84"/>
<accession>X1PF84</accession>
<name>X1PF84_9ZZZZ</name>
<comment type="caution">
    <text evidence="1">The sequence shown here is derived from an EMBL/GenBank/DDBJ whole genome shotgun (WGS) entry which is preliminary data.</text>
</comment>
<sequence>MKNKGHVLEVDVDGDKRSSKEYDITIEGQKFLAHH</sequence>
<gene>
    <name evidence="1" type="ORF">S06H3_46467</name>
</gene>
<protein>
    <submittedName>
        <fullName evidence="1">Uncharacterized protein</fullName>
    </submittedName>
</protein>
<proteinExistence type="predicted"/>
<feature type="non-terminal residue" evidence="1">
    <location>
        <position position="35"/>
    </location>
</feature>
<dbReference type="EMBL" id="BARV01029102">
    <property type="protein sequence ID" value="GAI41151.1"/>
    <property type="molecule type" value="Genomic_DNA"/>
</dbReference>
<evidence type="ECO:0000313" key="1">
    <source>
        <dbReference type="EMBL" id="GAI41151.1"/>
    </source>
</evidence>
<organism evidence="1">
    <name type="scientific">marine sediment metagenome</name>
    <dbReference type="NCBI Taxonomy" id="412755"/>
    <lineage>
        <taxon>unclassified sequences</taxon>
        <taxon>metagenomes</taxon>
        <taxon>ecological metagenomes</taxon>
    </lineage>
</organism>
<reference evidence="1" key="1">
    <citation type="journal article" date="2014" name="Front. Microbiol.">
        <title>High frequency of phylogenetically diverse reductive dehalogenase-homologous genes in deep subseafloor sedimentary metagenomes.</title>
        <authorList>
            <person name="Kawai M."/>
            <person name="Futagami T."/>
            <person name="Toyoda A."/>
            <person name="Takaki Y."/>
            <person name="Nishi S."/>
            <person name="Hori S."/>
            <person name="Arai W."/>
            <person name="Tsubouchi T."/>
            <person name="Morono Y."/>
            <person name="Uchiyama I."/>
            <person name="Ito T."/>
            <person name="Fujiyama A."/>
            <person name="Inagaki F."/>
            <person name="Takami H."/>
        </authorList>
    </citation>
    <scope>NUCLEOTIDE SEQUENCE</scope>
    <source>
        <strain evidence="1">Expedition CK06-06</strain>
    </source>
</reference>